<reference evidence="5" key="1">
    <citation type="submission" date="2022-11" db="EMBL/GenBank/DDBJ databases">
        <authorList>
            <person name="Petersen C."/>
        </authorList>
    </citation>
    <scope>NUCLEOTIDE SEQUENCE</scope>
    <source>
        <strain evidence="5">IBT 19713</strain>
    </source>
</reference>
<dbReference type="SUPFAM" id="SSF53254">
    <property type="entry name" value="Phosphoglycerate mutase-like"/>
    <property type="match status" value="1"/>
</dbReference>
<evidence type="ECO:0000256" key="2">
    <source>
        <dbReference type="SAM" id="MobiDB-lite"/>
    </source>
</evidence>
<evidence type="ECO:0000256" key="3">
    <source>
        <dbReference type="SAM" id="Phobius"/>
    </source>
</evidence>
<dbReference type="Gene3D" id="3.40.50.1240">
    <property type="entry name" value="Phosphoglycerate mutase-like"/>
    <property type="match status" value="1"/>
</dbReference>
<keyword evidence="3" id="KW-1133">Transmembrane helix</keyword>
<comment type="caution">
    <text evidence="5">The sequence shown here is derived from an EMBL/GenBank/DDBJ whole genome shotgun (WGS) entry which is preliminary data.</text>
</comment>
<dbReference type="AlphaFoldDB" id="A0A9W9PJ83"/>
<feature type="compositionally biased region" description="Basic and acidic residues" evidence="2">
    <location>
        <begin position="520"/>
        <end position="533"/>
    </location>
</feature>
<protein>
    <submittedName>
        <fullName evidence="5">Histidine phosphatase superfamily clade-2</fullName>
    </submittedName>
</protein>
<dbReference type="GeneID" id="83197865"/>
<dbReference type="PANTHER" id="PTHR11567">
    <property type="entry name" value="ACID PHOSPHATASE-RELATED"/>
    <property type="match status" value="1"/>
</dbReference>
<evidence type="ECO:0000313" key="6">
    <source>
        <dbReference type="Proteomes" id="UP001150941"/>
    </source>
</evidence>
<keyword evidence="3" id="KW-0472">Membrane</keyword>
<sequence>MVSINGQFVITALLVSVQFPGSVIAQEALDTVWGIFAYTISGESTPNVLAGNRPKQLTDYGANQLEAVGTAFHYHYVWSSSTSAIQDISPTILYSNEVNVYSTAEQHTIASAQAFMMGLYPPLDKIGMNGTDETANGTTYSSPLGGYQFPKIVSLATSDPDSLAVSGQADCNMYHAAQSEYKNSKEAQEITDVSRNFYLGLWDKVLSAAFDQPSATYVNAIEIADYLDYEYIHNSTASKHITEDDLRQAHYLAGRYSYATNGQGASPLNQSQVGAAAPIAGQTLASAILNTFNANIEESGTQGKMTLLFGNDEPAVALAFLVGLANSHQPGFFSRPLAGASLIFELYSIESNSSYPSYPSSDELFVRFLLHNGTDNSTEFISYPLFGYGPSRTYISWSEFQDELETFAVPSTSDWCLRCNADSAFCNGVLSDDNSPKKQKKGVSPAVAGVIGAAVTLAVVGILGALGFFLCISPRRKDRKPSAGGFKGTTKLASDTDVSFHNPIWRASKTAGTEQQQRPLEVHSREHGHERLGSWEMNEQKIGLHGSPPRTDQAPTPLEDDHEDMEIHSDLQPVRERESV</sequence>
<dbReference type="RefSeq" id="XP_058333703.1">
    <property type="nucleotide sequence ID" value="XM_058470562.1"/>
</dbReference>
<evidence type="ECO:0000256" key="1">
    <source>
        <dbReference type="ARBA" id="ARBA00005375"/>
    </source>
</evidence>
<dbReference type="InterPro" id="IPR000560">
    <property type="entry name" value="His_Pase_clade-2"/>
</dbReference>
<gene>
    <name evidence="5" type="ORF">N7468_001265</name>
</gene>
<feature type="region of interest" description="Disordered" evidence="2">
    <location>
        <begin position="508"/>
        <end position="580"/>
    </location>
</feature>
<dbReference type="EMBL" id="JAPQKS010000002">
    <property type="protein sequence ID" value="KAJ5246282.1"/>
    <property type="molecule type" value="Genomic_DNA"/>
</dbReference>
<dbReference type="InterPro" id="IPR050645">
    <property type="entry name" value="Histidine_acid_phosphatase"/>
</dbReference>
<evidence type="ECO:0000256" key="4">
    <source>
        <dbReference type="SAM" id="SignalP"/>
    </source>
</evidence>
<evidence type="ECO:0000313" key="5">
    <source>
        <dbReference type="EMBL" id="KAJ5246282.1"/>
    </source>
</evidence>
<dbReference type="OrthoDB" id="258392at2759"/>
<reference evidence="5" key="2">
    <citation type="journal article" date="2023" name="IMA Fungus">
        <title>Comparative genomic study of the Penicillium genus elucidates a diverse pangenome and 15 lateral gene transfer events.</title>
        <authorList>
            <person name="Petersen C."/>
            <person name="Sorensen T."/>
            <person name="Nielsen M.R."/>
            <person name="Sondergaard T.E."/>
            <person name="Sorensen J.L."/>
            <person name="Fitzpatrick D.A."/>
            <person name="Frisvad J.C."/>
            <person name="Nielsen K.L."/>
        </authorList>
    </citation>
    <scope>NUCLEOTIDE SEQUENCE</scope>
    <source>
        <strain evidence="5">IBT 19713</strain>
    </source>
</reference>
<dbReference type="PANTHER" id="PTHR11567:SF127">
    <property type="entry name" value="HISTIDINE ACID PHOSPHATASE"/>
    <property type="match status" value="1"/>
</dbReference>
<proteinExistence type="inferred from homology"/>
<dbReference type="InterPro" id="IPR029033">
    <property type="entry name" value="His_PPase_superfam"/>
</dbReference>
<feature type="chain" id="PRO_5040941712" evidence="4">
    <location>
        <begin position="26"/>
        <end position="580"/>
    </location>
</feature>
<accession>A0A9W9PJ83</accession>
<dbReference type="GO" id="GO:0016791">
    <property type="term" value="F:phosphatase activity"/>
    <property type="evidence" value="ECO:0007669"/>
    <property type="project" value="TreeGrafter"/>
</dbReference>
<keyword evidence="4" id="KW-0732">Signal</keyword>
<dbReference type="Proteomes" id="UP001150941">
    <property type="component" value="Unassembled WGS sequence"/>
</dbReference>
<name>A0A9W9PJ83_9EURO</name>
<keyword evidence="6" id="KW-1185">Reference proteome</keyword>
<feature type="transmembrane region" description="Helical" evidence="3">
    <location>
        <begin position="446"/>
        <end position="472"/>
    </location>
</feature>
<comment type="similarity">
    <text evidence="1">Belongs to the histidine acid phosphatase family.</text>
</comment>
<feature type="compositionally biased region" description="Basic and acidic residues" evidence="2">
    <location>
        <begin position="565"/>
        <end position="580"/>
    </location>
</feature>
<dbReference type="Pfam" id="PF00328">
    <property type="entry name" value="His_Phos_2"/>
    <property type="match status" value="1"/>
</dbReference>
<feature type="signal peptide" evidence="4">
    <location>
        <begin position="1"/>
        <end position="25"/>
    </location>
</feature>
<keyword evidence="3" id="KW-0812">Transmembrane</keyword>
<organism evidence="5 6">
    <name type="scientific">Penicillium chermesinum</name>
    <dbReference type="NCBI Taxonomy" id="63820"/>
    <lineage>
        <taxon>Eukaryota</taxon>
        <taxon>Fungi</taxon>
        <taxon>Dikarya</taxon>
        <taxon>Ascomycota</taxon>
        <taxon>Pezizomycotina</taxon>
        <taxon>Eurotiomycetes</taxon>
        <taxon>Eurotiomycetidae</taxon>
        <taxon>Eurotiales</taxon>
        <taxon>Aspergillaceae</taxon>
        <taxon>Penicillium</taxon>
    </lineage>
</organism>